<dbReference type="RefSeq" id="WP_087433100.1">
    <property type="nucleotide sequence ID" value="NZ_JAMDLV010000062.1"/>
</dbReference>
<evidence type="ECO:0000313" key="1">
    <source>
        <dbReference type="EMBL" id="MCY9523444.1"/>
    </source>
</evidence>
<name>A0ABT4E1F4_9BACL</name>
<proteinExistence type="predicted"/>
<dbReference type="EMBL" id="JAMDLW010000071">
    <property type="protein sequence ID" value="MCY9523444.1"/>
    <property type="molecule type" value="Genomic_DNA"/>
</dbReference>
<reference evidence="1 2" key="1">
    <citation type="submission" date="2022-05" db="EMBL/GenBank/DDBJ databases">
        <title>Genome Sequencing of Bee-Associated Microbes.</title>
        <authorList>
            <person name="Dunlap C."/>
        </authorList>
    </citation>
    <scope>NUCLEOTIDE SEQUENCE [LARGE SCALE GENOMIC DNA]</scope>
    <source>
        <strain evidence="1 2">NRRL NRS-1438</strain>
    </source>
</reference>
<keyword evidence="2" id="KW-1185">Reference proteome</keyword>
<comment type="caution">
    <text evidence="1">The sequence shown here is derived from an EMBL/GenBank/DDBJ whole genome shotgun (WGS) entry which is preliminary data.</text>
</comment>
<gene>
    <name evidence="1" type="ORF">M5X09_27990</name>
</gene>
<sequence>MIVPVLKATHTFYEPEIKDDFCISVVADIGIKDFDGADQFYFSVISPKALKKELEEEQIIGGRGYLIAKLFDIDLVRAYITNILNDCIRPTWEEAALAINRHLCWEYDNIQYETLDEALNKLNKNNK</sequence>
<dbReference type="Proteomes" id="UP001207626">
    <property type="component" value="Unassembled WGS sequence"/>
</dbReference>
<protein>
    <submittedName>
        <fullName evidence="1">Immunity 8 family protein</fullName>
    </submittedName>
</protein>
<evidence type="ECO:0000313" key="2">
    <source>
        <dbReference type="Proteomes" id="UP001207626"/>
    </source>
</evidence>
<organism evidence="1 2">
    <name type="scientific">Paenibacillus apiarius</name>
    <dbReference type="NCBI Taxonomy" id="46240"/>
    <lineage>
        <taxon>Bacteria</taxon>
        <taxon>Bacillati</taxon>
        <taxon>Bacillota</taxon>
        <taxon>Bacilli</taxon>
        <taxon>Bacillales</taxon>
        <taxon>Paenibacillaceae</taxon>
        <taxon>Paenibacillus</taxon>
    </lineage>
</organism>
<dbReference type="Pfam" id="PF15586">
    <property type="entry name" value="Imm8"/>
    <property type="match status" value="1"/>
</dbReference>
<accession>A0ABT4E1F4</accession>
<dbReference type="InterPro" id="IPR028964">
    <property type="entry name" value="Imm8"/>
</dbReference>